<keyword evidence="6" id="KW-0479">Metal-binding</keyword>
<reference evidence="14 15" key="1">
    <citation type="submission" date="2017-04" db="EMBL/GenBank/DDBJ databases">
        <authorList>
            <person name="Afonso C.L."/>
            <person name="Miller P.J."/>
            <person name="Scott M.A."/>
            <person name="Spackman E."/>
            <person name="Goraichik I."/>
            <person name="Dimitrov K.M."/>
            <person name="Suarez D.L."/>
            <person name="Swayne D.E."/>
        </authorList>
    </citation>
    <scope>NUCLEOTIDE SEQUENCE [LARGE SCALE GENOMIC DNA]</scope>
    <source>
        <strain evidence="14 15">DSM 23236</strain>
    </source>
</reference>
<keyword evidence="7" id="KW-0378">Hydrolase</keyword>
<dbReference type="GO" id="GO:0005886">
    <property type="term" value="C:plasma membrane"/>
    <property type="evidence" value="ECO:0007669"/>
    <property type="project" value="UniProtKB-SubCell"/>
</dbReference>
<organism evidence="14 15">
    <name type="scientific">Andreprevotia lacus DSM 23236</name>
    <dbReference type="NCBI Taxonomy" id="1121001"/>
    <lineage>
        <taxon>Bacteria</taxon>
        <taxon>Pseudomonadati</taxon>
        <taxon>Pseudomonadota</taxon>
        <taxon>Betaproteobacteria</taxon>
        <taxon>Neisseriales</taxon>
        <taxon>Chitinibacteraceae</taxon>
        <taxon>Andreprevotia</taxon>
    </lineage>
</organism>
<keyword evidence="11 12" id="KW-0472">Membrane</keyword>
<dbReference type="STRING" id="1121001.SAMN02745857_02069"/>
<dbReference type="PANTHER" id="PTHR43221">
    <property type="entry name" value="PROTEASE HTPX"/>
    <property type="match status" value="1"/>
</dbReference>
<evidence type="ECO:0000313" key="15">
    <source>
        <dbReference type="Proteomes" id="UP000192761"/>
    </source>
</evidence>
<protein>
    <submittedName>
        <fullName evidence="14">Zn-dependent protease with chaperone function</fullName>
    </submittedName>
</protein>
<feature type="domain" description="Peptidase M48" evidence="13">
    <location>
        <begin position="152"/>
        <end position="339"/>
    </location>
</feature>
<dbReference type="GO" id="GO:0006508">
    <property type="term" value="P:proteolysis"/>
    <property type="evidence" value="ECO:0007669"/>
    <property type="project" value="UniProtKB-KW"/>
</dbReference>
<evidence type="ECO:0000256" key="11">
    <source>
        <dbReference type="ARBA" id="ARBA00023136"/>
    </source>
</evidence>
<comment type="cofactor">
    <cofactor evidence="1">
        <name>Zn(2+)</name>
        <dbReference type="ChEBI" id="CHEBI:29105"/>
    </cofactor>
</comment>
<sequence>MFDTDYEDLVHRLESDARRNPGSFKLKVLLVSMSAYLLLGLSLLLIVAIGWFAVWMIENQHMIIRMVELLLLLVAASIPVLFITVRMALIRLDAPKGIEITRKEAPRLFKLLDKLRSKLKAPHIHRVVIDNSMSATVFQLPRLGLFGGHSNHLVLGLPLLLACTPKEMLALIAHEYGLLAGKHGSADAWVYRQRLMFNALQERVDGNREDNFINGLMANWLNRIAPYFNAHTFVLARQNEYEADAAAAHLIGAQHLANGLTRAALMSPWLEDTFWPKLYAQADDRATPAFMPHAAMKKAFTMSREQWALQARLDELLLQNSDLHDTHPCLRDRLRALGQPARLPEAAPRTAAEDLLGELCTRLINKYDLKWWEDERANWQKHHHTRRTGKTRLAELTQQPLDNLDVMALHELAQLEAEHGHSSRAKAVLAHLQQCAGGPFGKASLLHGRILLAEKNGNGLDKLQEAAYLMPELSEQCAQLGFDYLARTEGDLAAESWLKRVFPRMALARQ</sequence>
<keyword evidence="3" id="KW-1003">Cell membrane</keyword>
<evidence type="ECO:0000256" key="2">
    <source>
        <dbReference type="ARBA" id="ARBA00004651"/>
    </source>
</evidence>
<gene>
    <name evidence="14" type="ORF">SAMN02745857_02069</name>
</gene>
<keyword evidence="15" id="KW-1185">Reference proteome</keyword>
<evidence type="ECO:0000256" key="9">
    <source>
        <dbReference type="ARBA" id="ARBA00022989"/>
    </source>
</evidence>
<evidence type="ECO:0000259" key="13">
    <source>
        <dbReference type="Pfam" id="PF01435"/>
    </source>
</evidence>
<evidence type="ECO:0000256" key="4">
    <source>
        <dbReference type="ARBA" id="ARBA00022670"/>
    </source>
</evidence>
<feature type="transmembrane region" description="Helical" evidence="12">
    <location>
        <begin position="35"/>
        <end position="57"/>
    </location>
</feature>
<dbReference type="CDD" id="cd07328">
    <property type="entry name" value="M48_Ste24p_like"/>
    <property type="match status" value="1"/>
</dbReference>
<keyword evidence="4 14" id="KW-0645">Protease</keyword>
<dbReference type="AlphaFoldDB" id="A0A1W1XNK7"/>
<evidence type="ECO:0000256" key="3">
    <source>
        <dbReference type="ARBA" id="ARBA00022475"/>
    </source>
</evidence>
<keyword evidence="5 12" id="KW-0812">Transmembrane</keyword>
<keyword evidence="9 12" id="KW-1133">Transmembrane helix</keyword>
<dbReference type="InterPro" id="IPR050083">
    <property type="entry name" value="HtpX_protease"/>
</dbReference>
<keyword evidence="10" id="KW-0482">Metalloprotease</keyword>
<evidence type="ECO:0000256" key="8">
    <source>
        <dbReference type="ARBA" id="ARBA00022833"/>
    </source>
</evidence>
<name>A0A1W1XNK7_9NEIS</name>
<dbReference type="Pfam" id="PF01435">
    <property type="entry name" value="Peptidase_M48"/>
    <property type="match status" value="1"/>
</dbReference>
<evidence type="ECO:0000256" key="1">
    <source>
        <dbReference type="ARBA" id="ARBA00001947"/>
    </source>
</evidence>
<dbReference type="PANTHER" id="PTHR43221:SF1">
    <property type="entry name" value="PROTEASE HTPX"/>
    <property type="match status" value="1"/>
</dbReference>
<evidence type="ECO:0000256" key="12">
    <source>
        <dbReference type="SAM" id="Phobius"/>
    </source>
</evidence>
<evidence type="ECO:0000256" key="10">
    <source>
        <dbReference type="ARBA" id="ARBA00023049"/>
    </source>
</evidence>
<keyword evidence="8" id="KW-0862">Zinc</keyword>
<accession>A0A1W1XNK7</accession>
<feature type="transmembrane region" description="Helical" evidence="12">
    <location>
        <begin position="69"/>
        <end position="89"/>
    </location>
</feature>
<dbReference type="Proteomes" id="UP000192761">
    <property type="component" value="Unassembled WGS sequence"/>
</dbReference>
<dbReference type="EMBL" id="FWXD01000010">
    <property type="protein sequence ID" value="SMC25098.1"/>
    <property type="molecule type" value="Genomic_DNA"/>
</dbReference>
<evidence type="ECO:0000313" key="14">
    <source>
        <dbReference type="EMBL" id="SMC25098.1"/>
    </source>
</evidence>
<dbReference type="GO" id="GO:0004222">
    <property type="term" value="F:metalloendopeptidase activity"/>
    <property type="evidence" value="ECO:0007669"/>
    <property type="project" value="InterPro"/>
</dbReference>
<dbReference type="InterPro" id="IPR001915">
    <property type="entry name" value="Peptidase_M48"/>
</dbReference>
<comment type="subcellular location">
    <subcellularLocation>
        <location evidence="2">Cell membrane</location>
        <topology evidence="2">Multi-pass membrane protein</topology>
    </subcellularLocation>
</comment>
<evidence type="ECO:0000256" key="5">
    <source>
        <dbReference type="ARBA" id="ARBA00022692"/>
    </source>
</evidence>
<evidence type="ECO:0000256" key="7">
    <source>
        <dbReference type="ARBA" id="ARBA00022801"/>
    </source>
</evidence>
<proteinExistence type="predicted"/>
<evidence type="ECO:0000256" key="6">
    <source>
        <dbReference type="ARBA" id="ARBA00022723"/>
    </source>
</evidence>
<dbReference type="GO" id="GO:0046872">
    <property type="term" value="F:metal ion binding"/>
    <property type="evidence" value="ECO:0007669"/>
    <property type="project" value="UniProtKB-KW"/>
</dbReference>